<protein>
    <recommendedName>
        <fullName evidence="3">Methyltransferase domain-containing protein</fullName>
    </recommendedName>
</protein>
<dbReference type="Gene3D" id="3.40.50.150">
    <property type="entry name" value="Vaccinia Virus protein VP39"/>
    <property type="match status" value="1"/>
</dbReference>
<sequence>MNGKTPMWDERYDREDYLYGTEPNDFLREQVEGLGPAPRRVLCLADGEGRNGVYLAGLGHEVTSVDGSRVGLAKAARLAEAKGVALELLHADLTEHVFPAEAFDAVVSIFCHVTEAGRPHLHRQVARTLRPGGLLMLEAYTPDQVPRDTGGPDTPDRTPTAAELDAAFADFEILLSREIERDVQEGKGHTGPGAVVQFIARKPR</sequence>
<name>A0A291PCB0_9GAMM</name>
<evidence type="ECO:0000256" key="1">
    <source>
        <dbReference type="ARBA" id="ARBA00022679"/>
    </source>
</evidence>
<evidence type="ECO:0000256" key="2">
    <source>
        <dbReference type="SAM" id="MobiDB-lite"/>
    </source>
</evidence>
<dbReference type="Proteomes" id="UP000219993">
    <property type="component" value="Chromosome"/>
</dbReference>
<dbReference type="InterPro" id="IPR029063">
    <property type="entry name" value="SAM-dependent_MTases_sf"/>
</dbReference>
<dbReference type="EMBL" id="CP021435">
    <property type="protein sequence ID" value="ATJ84520.1"/>
    <property type="molecule type" value="Genomic_DNA"/>
</dbReference>
<keyword evidence="5" id="KW-1185">Reference proteome</keyword>
<accession>A0A291PCB0</accession>
<reference evidence="4 5" key="1">
    <citation type="journal article" date="2017" name="Sci. Rep.">
        <title>Revealing the Saline Adaptation Strategies of the Halophilic Bacterium Halomonas beimenensis through High-throughput Omics and Transposon Mutagenesis Approaches.</title>
        <authorList>
            <person name="Chen Y.H."/>
            <person name="Lin S.S."/>
            <person name="Shyu Y.T."/>
        </authorList>
    </citation>
    <scope>NUCLEOTIDE SEQUENCE [LARGE SCALE GENOMIC DNA]</scope>
    <source>
        <strain evidence="4 5">NTU-111</strain>
    </source>
</reference>
<evidence type="ECO:0000259" key="3">
    <source>
        <dbReference type="Pfam" id="PF13649"/>
    </source>
</evidence>
<dbReference type="KEGG" id="hbe:BEI_3533"/>
<dbReference type="InterPro" id="IPR041698">
    <property type="entry name" value="Methyltransf_25"/>
</dbReference>
<dbReference type="SUPFAM" id="SSF53335">
    <property type="entry name" value="S-adenosyl-L-methionine-dependent methyltransferases"/>
    <property type="match status" value="1"/>
</dbReference>
<dbReference type="Pfam" id="PF13649">
    <property type="entry name" value="Methyltransf_25"/>
    <property type="match status" value="1"/>
</dbReference>
<feature type="region of interest" description="Disordered" evidence="2">
    <location>
        <begin position="182"/>
        <end position="204"/>
    </location>
</feature>
<gene>
    <name evidence="4" type="ORF">BEI_3533</name>
</gene>
<feature type="domain" description="Methyltransferase" evidence="3">
    <location>
        <begin position="41"/>
        <end position="133"/>
    </location>
</feature>
<proteinExistence type="predicted"/>
<dbReference type="PANTHER" id="PTHR43861:SF3">
    <property type="entry name" value="PUTATIVE (AFU_ORTHOLOGUE AFUA_2G14390)-RELATED"/>
    <property type="match status" value="1"/>
</dbReference>
<organism evidence="4 5">
    <name type="scientific">Halomonas beimenensis</name>
    <dbReference type="NCBI Taxonomy" id="475662"/>
    <lineage>
        <taxon>Bacteria</taxon>
        <taxon>Pseudomonadati</taxon>
        <taxon>Pseudomonadota</taxon>
        <taxon>Gammaproteobacteria</taxon>
        <taxon>Oceanospirillales</taxon>
        <taxon>Halomonadaceae</taxon>
        <taxon>Halomonas</taxon>
    </lineage>
</organism>
<dbReference type="RefSeq" id="WP_227644511.1">
    <property type="nucleotide sequence ID" value="NZ_CP021435.1"/>
</dbReference>
<dbReference type="GO" id="GO:0016740">
    <property type="term" value="F:transferase activity"/>
    <property type="evidence" value="ECO:0007669"/>
    <property type="project" value="UniProtKB-KW"/>
</dbReference>
<dbReference type="PANTHER" id="PTHR43861">
    <property type="entry name" value="TRANS-ACONITATE 2-METHYLTRANSFERASE-RELATED"/>
    <property type="match status" value="1"/>
</dbReference>
<evidence type="ECO:0000313" key="4">
    <source>
        <dbReference type="EMBL" id="ATJ84520.1"/>
    </source>
</evidence>
<evidence type="ECO:0000313" key="5">
    <source>
        <dbReference type="Proteomes" id="UP000219993"/>
    </source>
</evidence>
<dbReference type="CDD" id="cd02440">
    <property type="entry name" value="AdoMet_MTases"/>
    <property type="match status" value="1"/>
</dbReference>
<keyword evidence="1" id="KW-0808">Transferase</keyword>
<dbReference type="AlphaFoldDB" id="A0A291PCB0"/>